<dbReference type="PANTHER" id="PTHR36506">
    <property type="entry name" value="PREFLAGELLIN PEPTIDASE"/>
    <property type="match status" value="1"/>
</dbReference>
<dbReference type="RefSeq" id="WP_072607814.1">
    <property type="nucleotide sequence ID" value="NZ_CP018171.1"/>
</dbReference>
<dbReference type="STRING" id="1670800.BSQ44_02580"/>
<dbReference type="PANTHER" id="PTHR36506:SF1">
    <property type="entry name" value="PREFLAGELLIN PEPTIDASE"/>
    <property type="match status" value="1"/>
</dbReference>
<evidence type="ECO:0000256" key="3">
    <source>
        <dbReference type="ARBA" id="ARBA00022692"/>
    </source>
</evidence>
<evidence type="ECO:0000256" key="6">
    <source>
        <dbReference type="SAM" id="Phobius"/>
    </source>
</evidence>
<dbReference type="KEGG" id="meso:BSQ44_02580"/>
<evidence type="ECO:0000256" key="2">
    <source>
        <dbReference type="ARBA" id="ARBA00022475"/>
    </source>
</evidence>
<evidence type="ECO:0000313" key="8">
    <source>
        <dbReference type="EMBL" id="APH74358.1"/>
    </source>
</evidence>
<keyword evidence="2" id="KW-1003">Cell membrane</keyword>
<dbReference type="Gene3D" id="1.20.120.1220">
    <property type="match status" value="1"/>
</dbReference>
<dbReference type="InterPro" id="IPR052218">
    <property type="entry name" value="Preflagellin_Peptidase"/>
</dbReference>
<dbReference type="InterPro" id="IPR000045">
    <property type="entry name" value="Prepilin_IV_endopep_pep"/>
</dbReference>
<comment type="subcellular location">
    <subcellularLocation>
        <location evidence="1">Cell membrane</location>
        <topology evidence="1">Multi-pass membrane protein</topology>
    </subcellularLocation>
</comment>
<dbReference type="EMBL" id="CP018171">
    <property type="protein sequence ID" value="APH74358.1"/>
    <property type="molecule type" value="Genomic_DNA"/>
</dbReference>
<feature type="domain" description="Prepilin type IV endopeptidase peptidase" evidence="7">
    <location>
        <begin position="9"/>
        <end position="111"/>
    </location>
</feature>
<dbReference type="Pfam" id="PF01478">
    <property type="entry name" value="Peptidase_A24"/>
    <property type="match status" value="1"/>
</dbReference>
<feature type="transmembrane region" description="Helical" evidence="6">
    <location>
        <begin position="143"/>
        <end position="167"/>
    </location>
</feature>
<evidence type="ECO:0000313" key="9">
    <source>
        <dbReference type="Proteomes" id="UP000182840"/>
    </source>
</evidence>
<dbReference type="GO" id="GO:0005886">
    <property type="term" value="C:plasma membrane"/>
    <property type="evidence" value="ECO:0007669"/>
    <property type="project" value="UniProtKB-SubCell"/>
</dbReference>
<accession>A0A1L3SY94</accession>
<feature type="transmembrane region" description="Helical" evidence="6">
    <location>
        <begin position="57"/>
        <end position="77"/>
    </location>
</feature>
<evidence type="ECO:0000256" key="1">
    <source>
        <dbReference type="ARBA" id="ARBA00004651"/>
    </source>
</evidence>
<dbReference type="GO" id="GO:0004190">
    <property type="term" value="F:aspartic-type endopeptidase activity"/>
    <property type="evidence" value="ECO:0007669"/>
    <property type="project" value="InterPro"/>
</dbReference>
<organism evidence="8 9">
    <name type="scientific">Aquibium oceanicum</name>
    <dbReference type="NCBI Taxonomy" id="1670800"/>
    <lineage>
        <taxon>Bacteria</taxon>
        <taxon>Pseudomonadati</taxon>
        <taxon>Pseudomonadota</taxon>
        <taxon>Alphaproteobacteria</taxon>
        <taxon>Hyphomicrobiales</taxon>
        <taxon>Phyllobacteriaceae</taxon>
        <taxon>Aquibium</taxon>
    </lineage>
</organism>
<name>A0A1L3SY94_9HYPH</name>
<keyword evidence="3 6" id="KW-0812">Transmembrane</keyword>
<reference evidence="9" key="1">
    <citation type="submission" date="2016-11" db="EMBL/GenBank/DDBJ databases">
        <title>Mesorhizobium oceanicum sp. nov., isolated from deep seawater in South China Sea.</title>
        <authorList>
            <person name="Fu G.-Y."/>
        </authorList>
    </citation>
    <scope>NUCLEOTIDE SEQUENCE [LARGE SCALE GENOMIC DNA]</scope>
    <source>
        <strain evidence="9">B7</strain>
    </source>
</reference>
<proteinExistence type="predicted"/>
<feature type="transmembrane region" description="Helical" evidence="6">
    <location>
        <begin position="27"/>
        <end position="45"/>
    </location>
</feature>
<dbReference type="OrthoDB" id="5329005at2"/>
<dbReference type="Proteomes" id="UP000182840">
    <property type="component" value="Chromosome"/>
</dbReference>
<evidence type="ECO:0000256" key="4">
    <source>
        <dbReference type="ARBA" id="ARBA00022989"/>
    </source>
</evidence>
<sequence length="173" mass="17959">MLEAAIFVIFPFCMAFAAISDLLSMTIANRVSLLLVASFAVLAPLTGMDWSVYGMHFAAMACVLAVTFTLFAIGGMGGGDAKLIAATSIWMGFGPVLMTYLVISAAVGGLLTLAILRYRGSTLEVYTGGNIFLRNLADPSKGVPYGVALGIGGLFAFAESPLAIWALGQMSGS</sequence>
<evidence type="ECO:0000256" key="5">
    <source>
        <dbReference type="ARBA" id="ARBA00023136"/>
    </source>
</evidence>
<protein>
    <submittedName>
        <fullName evidence="8">Peptidase</fullName>
    </submittedName>
</protein>
<keyword evidence="5 6" id="KW-0472">Membrane</keyword>
<feature type="transmembrane region" description="Helical" evidence="6">
    <location>
        <begin position="97"/>
        <end position="116"/>
    </location>
</feature>
<gene>
    <name evidence="8" type="ORF">BSQ44_02580</name>
</gene>
<dbReference type="AlphaFoldDB" id="A0A1L3SY94"/>
<evidence type="ECO:0000259" key="7">
    <source>
        <dbReference type="Pfam" id="PF01478"/>
    </source>
</evidence>
<keyword evidence="4 6" id="KW-1133">Transmembrane helix</keyword>
<keyword evidence="9" id="KW-1185">Reference proteome</keyword>